<comment type="similarity">
    <text evidence="1">Belongs to the sulfatase family.</text>
</comment>
<proteinExistence type="inferred from homology"/>
<evidence type="ECO:0000256" key="1">
    <source>
        <dbReference type="ARBA" id="ARBA00008779"/>
    </source>
</evidence>
<dbReference type="PANTHER" id="PTHR42693:SF53">
    <property type="entry name" value="ENDO-4-O-SULFATASE"/>
    <property type="match status" value="1"/>
</dbReference>
<accession>A0ABX0GPP3</accession>
<dbReference type="SUPFAM" id="SSF53649">
    <property type="entry name" value="Alkaline phosphatase-like"/>
    <property type="match status" value="1"/>
</dbReference>
<keyword evidence="5" id="KW-1185">Reference proteome</keyword>
<evidence type="ECO:0000256" key="2">
    <source>
        <dbReference type="ARBA" id="ARBA00022801"/>
    </source>
</evidence>
<dbReference type="PANTHER" id="PTHR42693">
    <property type="entry name" value="ARYLSULFATASE FAMILY MEMBER"/>
    <property type="match status" value="1"/>
</dbReference>
<protein>
    <submittedName>
        <fullName evidence="4">Sulfatase-like hydrolase/transferase</fullName>
    </submittedName>
</protein>
<dbReference type="Gene3D" id="3.40.720.10">
    <property type="entry name" value="Alkaline Phosphatase, subunit A"/>
    <property type="match status" value="1"/>
</dbReference>
<keyword evidence="2" id="KW-0378">Hydrolase</keyword>
<sequence>MTRRPNILLIVDDQHQRDALGCAGRAGLRTPHLDALAATGLRATRAYGQPTCTPSRASLHTGRLPHAHGAYSVGVDLPEGNPSLPGSLSAAGYATRLIGKSHLSSWQGPDSPELQRGATARWGAHTGSYAGYDEVELSFGHGSWGASGHYRLWLYDKGFTDVEIDGMTRLEPVVGDGQVAAFDWDLPPELYDSSWATERAIAHMRDLAASDQPFFLSVNYQGPHHPFVAPRGADVDRPDVVPPAYVAGEHEDKPPHYRAAREGRLREEGYVLDPGFPMPGQCHGQDFRAVDEEWARATLSRYHYAIEQIDSCVGQLLEELDRLGIAEDTIVVFTSDHGELGGAHGLWMKGPFSYEESTAIPLLVRWPAGGICGGRVDDGLVSLTDLAPTLLTAAGAPVPATMDDGHDLLPQWRGERRVRESVVLEYLDDPRLLASATIVTDSWKVTEYLGGVYAGREDEVGELYDAGGGELANLWDDPDVRKAKAEHLEALRRVVPPLSMWRVPPRVGGV</sequence>
<dbReference type="RefSeq" id="WP_166277777.1">
    <property type="nucleotide sequence ID" value="NZ_JAANNP010000001.1"/>
</dbReference>
<reference evidence="4 5" key="1">
    <citation type="submission" date="2020-03" db="EMBL/GenBank/DDBJ databases">
        <title>Two novel Motilibacter sp.</title>
        <authorList>
            <person name="Liu S."/>
        </authorList>
    </citation>
    <scope>NUCLEOTIDE SEQUENCE [LARGE SCALE GENOMIC DNA]</scope>
    <source>
        <strain evidence="4 5">E257</strain>
    </source>
</reference>
<dbReference type="InterPro" id="IPR050738">
    <property type="entry name" value="Sulfatase"/>
</dbReference>
<name>A0ABX0GPP3_9ACTN</name>
<dbReference type="InterPro" id="IPR017850">
    <property type="entry name" value="Alkaline_phosphatase_core_sf"/>
</dbReference>
<comment type="caution">
    <text evidence="4">The sequence shown here is derived from an EMBL/GenBank/DDBJ whole genome shotgun (WGS) entry which is preliminary data.</text>
</comment>
<evidence type="ECO:0000259" key="3">
    <source>
        <dbReference type="Pfam" id="PF00884"/>
    </source>
</evidence>
<dbReference type="EMBL" id="JAANNP010000001">
    <property type="protein sequence ID" value="NHC12806.1"/>
    <property type="molecule type" value="Genomic_DNA"/>
</dbReference>
<evidence type="ECO:0000313" key="5">
    <source>
        <dbReference type="Proteomes" id="UP000800981"/>
    </source>
</evidence>
<dbReference type="InterPro" id="IPR000917">
    <property type="entry name" value="Sulfatase_N"/>
</dbReference>
<gene>
    <name evidence="4" type="ORF">G9H71_03305</name>
</gene>
<organism evidence="4 5">
    <name type="scientific">Motilibacter deserti</name>
    <dbReference type="NCBI Taxonomy" id="2714956"/>
    <lineage>
        <taxon>Bacteria</taxon>
        <taxon>Bacillati</taxon>
        <taxon>Actinomycetota</taxon>
        <taxon>Actinomycetes</taxon>
        <taxon>Motilibacterales</taxon>
        <taxon>Motilibacteraceae</taxon>
        <taxon>Motilibacter</taxon>
    </lineage>
</organism>
<evidence type="ECO:0000313" key="4">
    <source>
        <dbReference type="EMBL" id="NHC12806.1"/>
    </source>
</evidence>
<dbReference type="Pfam" id="PF00884">
    <property type="entry name" value="Sulfatase"/>
    <property type="match status" value="1"/>
</dbReference>
<feature type="domain" description="Sulfatase N-terminal" evidence="3">
    <location>
        <begin position="5"/>
        <end position="396"/>
    </location>
</feature>
<dbReference type="Proteomes" id="UP000800981">
    <property type="component" value="Unassembled WGS sequence"/>
</dbReference>